<dbReference type="AlphaFoldDB" id="A0A1B4LH26"/>
<evidence type="ECO:0000313" key="5">
    <source>
        <dbReference type="Proteomes" id="UP000243680"/>
    </source>
</evidence>
<name>A0A1B4LH26_9BURK</name>
<dbReference type="Proteomes" id="UP000243680">
    <property type="component" value="Chromosome 3"/>
</dbReference>
<feature type="region of interest" description="Disordered" evidence="1">
    <location>
        <begin position="63"/>
        <end position="82"/>
    </location>
</feature>
<evidence type="ECO:0000313" key="2">
    <source>
        <dbReference type="EMBL" id="AOJ75271.1"/>
    </source>
</evidence>
<sequence length="103" mass="11623">MLRRHSSLQFQRTQFVRSQRRAIPRERFTACQHIPYDYCEFASSRDGGNLLAAAIAHAQEEGAQRPGRLRCTPSGFDQHRPSIRAPALGDVTMPGRCRTGLID</sequence>
<evidence type="ECO:0000313" key="4">
    <source>
        <dbReference type="EMBL" id="AOJ78853.1"/>
    </source>
</evidence>
<dbReference type="Proteomes" id="UP000243680">
    <property type="component" value="Chromosome 2"/>
</dbReference>
<dbReference type="EMBL" id="CP013420">
    <property type="protein sequence ID" value="AOJ75271.1"/>
    <property type="molecule type" value="Genomic_DNA"/>
</dbReference>
<organism evidence="3 5">
    <name type="scientific">Burkholderia ubonensis</name>
    <dbReference type="NCBI Taxonomy" id="101571"/>
    <lineage>
        <taxon>Bacteria</taxon>
        <taxon>Pseudomonadati</taxon>
        <taxon>Pseudomonadota</taxon>
        <taxon>Betaproteobacteria</taxon>
        <taxon>Burkholderiales</taxon>
        <taxon>Burkholderiaceae</taxon>
        <taxon>Burkholderia</taxon>
        <taxon>Burkholderia cepacia complex</taxon>
    </lineage>
</organism>
<protein>
    <submittedName>
        <fullName evidence="3">Uncharacterized protein</fullName>
    </submittedName>
</protein>
<evidence type="ECO:0000313" key="3">
    <source>
        <dbReference type="EMBL" id="AOJ76471.1"/>
    </source>
</evidence>
<reference evidence="3 5" key="1">
    <citation type="submission" date="2015-12" db="EMBL/GenBank/DDBJ databases">
        <title>Diversity of Burkholderia near neighbor genomes.</title>
        <authorList>
            <person name="Sahl J."/>
            <person name="Wagner D."/>
            <person name="Keim P."/>
        </authorList>
    </citation>
    <scope>NUCLEOTIDE SEQUENCE [LARGE SCALE GENOMIC DNA]</scope>
    <source>
        <strain evidence="3 5">MSMB0783</strain>
    </source>
</reference>
<accession>A0A1B4LH26</accession>
<gene>
    <name evidence="2" type="ORF">WJ35_09435</name>
    <name evidence="3" type="ORF">WJ35_15215</name>
    <name evidence="4" type="ORF">WJ35_28465</name>
</gene>
<evidence type="ECO:0000256" key="1">
    <source>
        <dbReference type="SAM" id="MobiDB-lite"/>
    </source>
</evidence>
<dbReference type="EMBL" id="CP013422">
    <property type="protein sequence ID" value="AOJ78853.1"/>
    <property type="molecule type" value="Genomic_DNA"/>
</dbReference>
<dbReference type="Proteomes" id="UP000243680">
    <property type="component" value="Chromosome 1"/>
</dbReference>
<proteinExistence type="predicted"/>
<dbReference type="EMBL" id="CP013421">
    <property type="protein sequence ID" value="AOJ76471.1"/>
    <property type="molecule type" value="Genomic_DNA"/>
</dbReference>